<organism evidence="1 2">
    <name type="scientific">Caulobacter phage CcrSC</name>
    <dbReference type="NCBI Taxonomy" id="2283272"/>
    <lineage>
        <taxon>Viruses</taxon>
        <taxon>Duplodnaviria</taxon>
        <taxon>Heunggongvirae</taxon>
        <taxon>Uroviricota</taxon>
        <taxon>Caudoviricetes</taxon>
        <taxon>Jeanschmidtviridae</taxon>
        <taxon>Bertelyvirus</taxon>
        <taxon>Bertelyvirus SC</taxon>
    </lineage>
</organism>
<proteinExistence type="predicted"/>
<keyword evidence="2" id="KW-1185">Reference proteome</keyword>
<sequence>MPATRLRDPKSVAKIIKTFDETKSLDKTAKKMKASVSGIRAVLRVHAPHLLEPGT</sequence>
<reference evidence="1" key="2">
    <citation type="submission" date="2021-07" db="EMBL/GenBank/DDBJ databases">
        <title>Giant CbK-like Caulobacter bacteriophages have genetically divergent genomes.</title>
        <authorList>
            <person name="Wilson K."/>
            <person name="Ely B."/>
        </authorList>
    </citation>
    <scope>NUCLEOTIDE SEQUENCE</scope>
</reference>
<reference evidence="1" key="1">
    <citation type="submission" date="2018-07" db="EMBL/GenBank/DDBJ databases">
        <authorList>
            <person name="Wilson K.M."/>
            <person name="Ely B."/>
        </authorList>
    </citation>
    <scope>NUCLEOTIDE SEQUENCE</scope>
</reference>
<evidence type="ECO:0000313" key="1">
    <source>
        <dbReference type="EMBL" id="AXQ69901.1"/>
    </source>
</evidence>
<protein>
    <submittedName>
        <fullName evidence="1">Uncharacterized protein</fullName>
    </submittedName>
</protein>
<gene>
    <name evidence="1" type="ORF">CcrSC_gp319</name>
</gene>
<evidence type="ECO:0000313" key="2">
    <source>
        <dbReference type="Proteomes" id="UP000259683"/>
    </source>
</evidence>
<accession>A0A385EDF9</accession>
<name>A0A385EDF9_9CAUD</name>
<dbReference type="EMBL" id="MH588547">
    <property type="protein sequence ID" value="AXQ69901.1"/>
    <property type="molecule type" value="Genomic_DNA"/>
</dbReference>
<dbReference type="Proteomes" id="UP000259683">
    <property type="component" value="Segment"/>
</dbReference>